<sequence length="259" mass="29713">MQCLMCCLSCTYLKKAKSRVRSERNMEPVLKIRIRNLNPHIVCSLCAGYFMDATTIRECLHTFCKSCIVKYLQSSKNCPQCGIKIHETQPLSGLKADNVMQDIVYKLVTNLFENEEKRKEEFCKSRGINVAKELNEADQNVPLTSVYDSPTGHHYSNDELVSLCLERDSLLLPLQNINGQPVHIPPLDRKFIRCSTRTRIAHVKKLLRKKLVLSQSLKLTISCSEASGLDDNWNLKQIWLQHWLDKDPPLILYYAISSS</sequence>
<evidence type="ECO:0000256" key="6">
    <source>
        <dbReference type="PROSITE-ProRule" id="PRU00175"/>
    </source>
</evidence>
<keyword evidence="2" id="KW-0479">Metal-binding</keyword>
<dbReference type="InParanoid" id="A0A1S3JAC5"/>
<evidence type="ECO:0000313" key="8">
    <source>
        <dbReference type="Proteomes" id="UP000085678"/>
    </source>
</evidence>
<dbReference type="PANTHER" id="PTHR10825">
    <property type="entry name" value="RING FINGER DOMAIN-CONTAINING, POLYCOMB GROUP COMPONENT"/>
    <property type="match status" value="1"/>
</dbReference>
<dbReference type="Pfam" id="PF16207">
    <property type="entry name" value="RAWUL"/>
    <property type="match status" value="1"/>
</dbReference>
<feature type="domain" description="RING-type" evidence="7">
    <location>
        <begin position="43"/>
        <end position="81"/>
    </location>
</feature>
<dbReference type="PROSITE" id="PS50089">
    <property type="entry name" value="ZF_RING_2"/>
    <property type="match status" value="1"/>
</dbReference>
<dbReference type="SUPFAM" id="SSF57850">
    <property type="entry name" value="RING/U-box"/>
    <property type="match status" value="1"/>
</dbReference>
<keyword evidence="5" id="KW-0539">Nucleus</keyword>
<dbReference type="GO" id="GO:0008270">
    <property type="term" value="F:zinc ion binding"/>
    <property type="evidence" value="ECO:0007669"/>
    <property type="project" value="UniProtKB-KW"/>
</dbReference>
<evidence type="ECO:0000256" key="2">
    <source>
        <dbReference type="ARBA" id="ARBA00022723"/>
    </source>
</evidence>
<dbReference type="RefSeq" id="XP_013406834.1">
    <property type="nucleotide sequence ID" value="XM_013551380.1"/>
</dbReference>
<dbReference type="GO" id="GO:0035102">
    <property type="term" value="C:PRC1 complex"/>
    <property type="evidence" value="ECO:0007669"/>
    <property type="project" value="TreeGrafter"/>
</dbReference>
<dbReference type="Pfam" id="PF13923">
    <property type="entry name" value="zf-C3HC4_2"/>
    <property type="match status" value="1"/>
</dbReference>
<dbReference type="PROSITE" id="PS00518">
    <property type="entry name" value="ZF_RING_1"/>
    <property type="match status" value="1"/>
</dbReference>
<dbReference type="InterPro" id="IPR032443">
    <property type="entry name" value="RAWUL"/>
</dbReference>
<dbReference type="Proteomes" id="UP000085678">
    <property type="component" value="Unplaced"/>
</dbReference>
<dbReference type="InterPro" id="IPR017907">
    <property type="entry name" value="Znf_RING_CS"/>
</dbReference>
<evidence type="ECO:0000259" key="7">
    <source>
        <dbReference type="PROSITE" id="PS50089"/>
    </source>
</evidence>
<dbReference type="Gene3D" id="3.30.40.10">
    <property type="entry name" value="Zinc/RING finger domain, C3HC4 (zinc finger)"/>
    <property type="match status" value="1"/>
</dbReference>
<dbReference type="GO" id="GO:1990841">
    <property type="term" value="F:promoter-specific chromatin binding"/>
    <property type="evidence" value="ECO:0007669"/>
    <property type="project" value="TreeGrafter"/>
</dbReference>
<keyword evidence="4" id="KW-0862">Zinc</keyword>
<dbReference type="OrthoDB" id="1305878at2759"/>
<keyword evidence="3 6" id="KW-0863">Zinc-finger</keyword>
<proteinExistence type="predicted"/>
<name>A0A1S3JAC5_LINAN</name>
<dbReference type="InterPro" id="IPR001841">
    <property type="entry name" value="Znf_RING"/>
</dbReference>
<dbReference type="KEGG" id="lak:106171178"/>
<dbReference type="PANTHER" id="PTHR10825:SF29">
    <property type="entry name" value="POLYCOMB GROUP RING FINGER PROTEIN 1"/>
    <property type="match status" value="1"/>
</dbReference>
<evidence type="ECO:0000256" key="3">
    <source>
        <dbReference type="ARBA" id="ARBA00022771"/>
    </source>
</evidence>
<evidence type="ECO:0000256" key="1">
    <source>
        <dbReference type="ARBA" id="ARBA00004123"/>
    </source>
</evidence>
<organism evidence="8 9">
    <name type="scientific">Lingula anatina</name>
    <name type="common">Brachiopod</name>
    <name type="synonym">Lingula unguis</name>
    <dbReference type="NCBI Taxonomy" id="7574"/>
    <lineage>
        <taxon>Eukaryota</taxon>
        <taxon>Metazoa</taxon>
        <taxon>Spiralia</taxon>
        <taxon>Lophotrochozoa</taxon>
        <taxon>Brachiopoda</taxon>
        <taxon>Linguliformea</taxon>
        <taxon>Lingulata</taxon>
        <taxon>Lingulida</taxon>
        <taxon>Linguloidea</taxon>
        <taxon>Lingulidae</taxon>
        <taxon>Lingula</taxon>
    </lineage>
</organism>
<dbReference type="Gene3D" id="3.10.20.90">
    <property type="entry name" value="Phosphatidylinositol 3-kinase Catalytic Subunit, Chain A, domain 1"/>
    <property type="match status" value="1"/>
</dbReference>
<dbReference type="InterPro" id="IPR013083">
    <property type="entry name" value="Znf_RING/FYVE/PHD"/>
</dbReference>
<comment type="subcellular location">
    <subcellularLocation>
        <location evidence="1">Nucleus</location>
    </subcellularLocation>
</comment>
<dbReference type="SMART" id="SM00184">
    <property type="entry name" value="RING"/>
    <property type="match status" value="1"/>
</dbReference>
<keyword evidence="8" id="KW-1185">Reference proteome</keyword>
<evidence type="ECO:0000256" key="4">
    <source>
        <dbReference type="ARBA" id="ARBA00022833"/>
    </source>
</evidence>
<dbReference type="GeneID" id="106171178"/>
<dbReference type="STRING" id="7574.A0A1S3JAC5"/>
<protein>
    <submittedName>
        <fullName evidence="9">Polycomb group RING finger protein 1 isoform X1</fullName>
    </submittedName>
</protein>
<accession>A0A1S3JAC5</accession>
<evidence type="ECO:0000256" key="5">
    <source>
        <dbReference type="ARBA" id="ARBA00023242"/>
    </source>
</evidence>
<evidence type="ECO:0000313" key="9">
    <source>
        <dbReference type="RefSeq" id="XP_013406834.1"/>
    </source>
</evidence>
<dbReference type="FunFam" id="3.30.40.10:FF:000122">
    <property type="entry name" value="polycomb group RING finger protein 1"/>
    <property type="match status" value="1"/>
</dbReference>
<reference evidence="9" key="1">
    <citation type="submission" date="2025-08" db="UniProtKB">
        <authorList>
            <consortium name="RefSeq"/>
        </authorList>
    </citation>
    <scope>IDENTIFICATION</scope>
    <source>
        <tissue evidence="9">Gonads</tissue>
    </source>
</reference>
<dbReference type="AlphaFoldDB" id="A0A1S3JAC5"/>
<gene>
    <name evidence="9" type="primary">LOC106171178</name>
</gene>
<dbReference type="GO" id="GO:0000122">
    <property type="term" value="P:negative regulation of transcription by RNA polymerase II"/>
    <property type="evidence" value="ECO:0007669"/>
    <property type="project" value="TreeGrafter"/>
</dbReference>